<evidence type="ECO:0000256" key="10">
    <source>
        <dbReference type="ARBA" id="ARBA00023237"/>
    </source>
</evidence>
<feature type="signal peptide" evidence="13">
    <location>
        <begin position="1"/>
        <end position="24"/>
    </location>
</feature>
<keyword evidence="9 11" id="KW-0472">Membrane</keyword>
<keyword evidence="6" id="KW-0408">Iron</keyword>
<evidence type="ECO:0000256" key="2">
    <source>
        <dbReference type="ARBA" id="ARBA00022448"/>
    </source>
</evidence>
<keyword evidence="8 12" id="KW-0798">TonB box</keyword>
<dbReference type="SUPFAM" id="SSF56935">
    <property type="entry name" value="Porins"/>
    <property type="match status" value="1"/>
</dbReference>
<dbReference type="InterPro" id="IPR039426">
    <property type="entry name" value="TonB-dep_rcpt-like"/>
</dbReference>
<keyword evidence="5 11" id="KW-0812">Transmembrane</keyword>
<proteinExistence type="inferred from homology"/>
<dbReference type="RefSeq" id="WP_140850317.1">
    <property type="nucleotide sequence ID" value="NZ_RCZC01000002.1"/>
</dbReference>
<keyword evidence="7" id="KW-0406">Ion transport</keyword>
<dbReference type="Gene3D" id="2.40.170.20">
    <property type="entry name" value="TonB-dependent receptor, beta-barrel domain"/>
    <property type="match status" value="1"/>
</dbReference>
<keyword evidence="13" id="KW-0732">Signal</keyword>
<reference evidence="16 17" key="1">
    <citation type="journal article" date="2019" name="Environ. Microbiol.">
        <title>Species interactions and distinct microbial communities in high Arctic permafrost affected cryosols are associated with the CH4 and CO2 gas fluxes.</title>
        <authorList>
            <person name="Altshuler I."/>
            <person name="Hamel J."/>
            <person name="Turney S."/>
            <person name="Magnuson E."/>
            <person name="Levesque R."/>
            <person name="Greer C."/>
            <person name="Whyte L.G."/>
        </authorList>
    </citation>
    <scope>NUCLEOTIDE SEQUENCE [LARGE SCALE GENOMIC DNA]</scope>
    <source>
        <strain evidence="16 17">E6.1</strain>
    </source>
</reference>
<dbReference type="Pfam" id="PF07715">
    <property type="entry name" value="Plug"/>
    <property type="match status" value="1"/>
</dbReference>
<evidence type="ECO:0000256" key="6">
    <source>
        <dbReference type="ARBA" id="ARBA00023004"/>
    </source>
</evidence>
<accession>A0A502G1Q0</accession>
<keyword evidence="16" id="KW-0675">Receptor</keyword>
<evidence type="ECO:0000256" key="1">
    <source>
        <dbReference type="ARBA" id="ARBA00004571"/>
    </source>
</evidence>
<sequence>MKTVYMSASMLALASLMAAPSAAAAQTAPPAPAPQSADLAPVDTGDIVVTAQRRSENLQTVPVAITVVSGDALRAQNINSTETLDKVVPSLTFKRGTANVNSTIAIRGLGTQSFASGAEPSVSTIIDGVVYGRSGMATQEFADLDRIEVLRGPQGTLFGKNASAGALNIVTRAPTKTFKAEASAAYYDRAEYRASATVSGPLSENVGALLSGYYGNYDGNAKNVFNNSWVNGYEKFGIKGKLKGEFGDLTVGIAADYSHEKDDCCGDILGTFIPNAQFSNIFLPQQRPVVPRYGNRDLNNNFTPGTTDTNTGVSATLDYKLGDYTLTSITAYRNWKNRQLRDGDFGSQSGQYVAVASAATPAAATQNIDQRDDGRLNFKQYSQEIRIASPSGRRFEYVAGGFFWWTDEDDTFTRSDSFCSASTLAIDATGFRPCSTAPGVSTFVSSNGPAAWNTKFRSQAGFAQATWEVVDHLKLIGGIRYTHDSVSYSFARTVSVADATLRPGIQGAFTSAQRTSANGVSGKAGLQYQVTPDLMAYGTYSRGYKGPALNVFYSMTANNTAPISPETSNAFELGIKSKFFDRRLTLNAALYSQVLDNFQANSFVTQGGQTFVTLTNAGRVRSRGFEADFSLRPTDHFTLNGGYTYNEGTIRAFACAPTLSAANLATCLAHNGKPLPFAPKHKFNLGADWRLPLEDALPFTVKLGSQVSYSSRINFDLDQTPLAQQAPYALLDANITLGSKDGKFELSLIGKNLTDKYYVSFVTPAGNGVSAPSYQRLQVPRDAQRYFGVRGTVKY</sequence>
<dbReference type="AlphaFoldDB" id="A0A502G1Q0"/>
<evidence type="ECO:0000313" key="17">
    <source>
        <dbReference type="Proteomes" id="UP000319931"/>
    </source>
</evidence>
<feature type="domain" description="TonB-dependent receptor-like beta-barrel" evidence="14">
    <location>
        <begin position="288"/>
        <end position="752"/>
    </location>
</feature>
<dbReference type="CDD" id="cd01347">
    <property type="entry name" value="ligand_gated_channel"/>
    <property type="match status" value="1"/>
</dbReference>
<dbReference type="GO" id="GO:0009279">
    <property type="term" value="C:cell outer membrane"/>
    <property type="evidence" value="ECO:0007669"/>
    <property type="project" value="UniProtKB-SubCell"/>
</dbReference>
<protein>
    <submittedName>
        <fullName evidence="16">TonB-dependent receptor</fullName>
    </submittedName>
</protein>
<comment type="subcellular location">
    <subcellularLocation>
        <location evidence="1 11">Cell outer membrane</location>
        <topology evidence="1 11">Multi-pass membrane protein</topology>
    </subcellularLocation>
</comment>
<evidence type="ECO:0000256" key="9">
    <source>
        <dbReference type="ARBA" id="ARBA00023136"/>
    </source>
</evidence>
<evidence type="ECO:0000256" key="13">
    <source>
        <dbReference type="SAM" id="SignalP"/>
    </source>
</evidence>
<dbReference type="PANTHER" id="PTHR32552">
    <property type="entry name" value="FERRICHROME IRON RECEPTOR-RELATED"/>
    <property type="match status" value="1"/>
</dbReference>
<evidence type="ECO:0000256" key="8">
    <source>
        <dbReference type="ARBA" id="ARBA00023077"/>
    </source>
</evidence>
<gene>
    <name evidence="16" type="ORF">EAH76_11565</name>
</gene>
<comment type="caution">
    <text evidence="16">The sequence shown here is derived from an EMBL/GenBank/DDBJ whole genome shotgun (WGS) entry which is preliminary data.</text>
</comment>
<dbReference type="OrthoDB" id="9760333at2"/>
<keyword evidence="4" id="KW-0410">Iron transport</keyword>
<dbReference type="Pfam" id="PF00593">
    <property type="entry name" value="TonB_dep_Rec_b-barrel"/>
    <property type="match status" value="1"/>
</dbReference>
<dbReference type="InterPro" id="IPR036942">
    <property type="entry name" value="Beta-barrel_TonB_sf"/>
</dbReference>
<evidence type="ECO:0000259" key="15">
    <source>
        <dbReference type="Pfam" id="PF07715"/>
    </source>
</evidence>
<dbReference type="Proteomes" id="UP000319931">
    <property type="component" value="Unassembled WGS sequence"/>
</dbReference>
<dbReference type="InterPro" id="IPR012910">
    <property type="entry name" value="Plug_dom"/>
</dbReference>
<evidence type="ECO:0000259" key="14">
    <source>
        <dbReference type="Pfam" id="PF00593"/>
    </source>
</evidence>
<feature type="chain" id="PRO_5021193492" evidence="13">
    <location>
        <begin position="25"/>
        <end position="795"/>
    </location>
</feature>
<dbReference type="EMBL" id="RCZC01000002">
    <property type="protein sequence ID" value="TPG55186.1"/>
    <property type="molecule type" value="Genomic_DNA"/>
</dbReference>
<keyword evidence="3 11" id="KW-1134">Transmembrane beta strand</keyword>
<evidence type="ECO:0000256" key="4">
    <source>
        <dbReference type="ARBA" id="ARBA00022496"/>
    </source>
</evidence>
<name>A0A502G1Q0_9SPHN</name>
<dbReference type="PROSITE" id="PS52016">
    <property type="entry name" value="TONB_DEPENDENT_REC_3"/>
    <property type="match status" value="1"/>
</dbReference>
<evidence type="ECO:0000313" key="16">
    <source>
        <dbReference type="EMBL" id="TPG55186.1"/>
    </source>
</evidence>
<evidence type="ECO:0000256" key="12">
    <source>
        <dbReference type="RuleBase" id="RU003357"/>
    </source>
</evidence>
<keyword evidence="2 11" id="KW-0813">Transport</keyword>
<evidence type="ECO:0000256" key="3">
    <source>
        <dbReference type="ARBA" id="ARBA00022452"/>
    </source>
</evidence>
<keyword evidence="17" id="KW-1185">Reference proteome</keyword>
<feature type="domain" description="TonB-dependent receptor plug" evidence="15">
    <location>
        <begin position="58"/>
        <end position="166"/>
    </location>
</feature>
<keyword evidence="10 11" id="KW-0998">Cell outer membrane</keyword>
<dbReference type="PANTHER" id="PTHR32552:SF81">
    <property type="entry name" value="TONB-DEPENDENT OUTER MEMBRANE RECEPTOR"/>
    <property type="match status" value="1"/>
</dbReference>
<dbReference type="InterPro" id="IPR000531">
    <property type="entry name" value="Beta-barrel_TonB"/>
</dbReference>
<evidence type="ECO:0000256" key="7">
    <source>
        <dbReference type="ARBA" id="ARBA00023065"/>
    </source>
</evidence>
<evidence type="ECO:0000256" key="5">
    <source>
        <dbReference type="ARBA" id="ARBA00022692"/>
    </source>
</evidence>
<comment type="similarity">
    <text evidence="11 12">Belongs to the TonB-dependent receptor family.</text>
</comment>
<organism evidence="16 17">
    <name type="scientific">Sphingomonas glacialis</name>
    <dbReference type="NCBI Taxonomy" id="658225"/>
    <lineage>
        <taxon>Bacteria</taxon>
        <taxon>Pseudomonadati</taxon>
        <taxon>Pseudomonadota</taxon>
        <taxon>Alphaproteobacteria</taxon>
        <taxon>Sphingomonadales</taxon>
        <taxon>Sphingomonadaceae</taxon>
        <taxon>Sphingomonas</taxon>
    </lineage>
</organism>
<dbReference type="GO" id="GO:0006826">
    <property type="term" value="P:iron ion transport"/>
    <property type="evidence" value="ECO:0007669"/>
    <property type="project" value="UniProtKB-KW"/>
</dbReference>
<evidence type="ECO:0000256" key="11">
    <source>
        <dbReference type="PROSITE-ProRule" id="PRU01360"/>
    </source>
</evidence>